<dbReference type="Pfam" id="PF00817">
    <property type="entry name" value="IMS"/>
    <property type="match status" value="1"/>
</dbReference>
<keyword evidence="10 15" id="KW-0460">Magnesium</keyword>
<dbReference type="GO" id="GO:0006281">
    <property type="term" value="P:DNA repair"/>
    <property type="evidence" value="ECO:0007669"/>
    <property type="project" value="UniProtKB-UniRule"/>
</dbReference>
<proteinExistence type="inferred from homology"/>
<dbReference type="Gene3D" id="1.10.150.20">
    <property type="entry name" value="5' to 3' exonuclease, C-terminal subdomain"/>
    <property type="match status" value="1"/>
</dbReference>
<comment type="caution">
    <text evidence="18">The sequence shown here is derived from an EMBL/GenBank/DDBJ whole genome shotgun (WGS) entry which is preliminary data.</text>
</comment>
<dbReference type="GO" id="GO:0003887">
    <property type="term" value="F:DNA-directed DNA polymerase activity"/>
    <property type="evidence" value="ECO:0007669"/>
    <property type="project" value="UniProtKB-UniRule"/>
</dbReference>
<evidence type="ECO:0000256" key="11">
    <source>
        <dbReference type="ARBA" id="ARBA00022932"/>
    </source>
</evidence>
<dbReference type="PANTHER" id="PTHR11076">
    <property type="entry name" value="DNA REPAIR POLYMERASE UMUC / TRANSFERASE FAMILY MEMBER"/>
    <property type="match status" value="1"/>
</dbReference>
<evidence type="ECO:0000256" key="2">
    <source>
        <dbReference type="ARBA" id="ARBA00010945"/>
    </source>
</evidence>
<dbReference type="PROSITE" id="PS50173">
    <property type="entry name" value="UMUC"/>
    <property type="match status" value="1"/>
</dbReference>
<dbReference type="Pfam" id="PF11799">
    <property type="entry name" value="IMS_C"/>
    <property type="match status" value="1"/>
</dbReference>
<gene>
    <name evidence="15" type="primary">dinB</name>
    <name evidence="18" type="ORF">ENX07_01600</name>
</gene>
<dbReference type="InterPro" id="IPR001126">
    <property type="entry name" value="UmuC"/>
</dbReference>
<evidence type="ECO:0000256" key="10">
    <source>
        <dbReference type="ARBA" id="ARBA00022842"/>
    </source>
</evidence>
<dbReference type="Gene3D" id="3.30.70.270">
    <property type="match status" value="1"/>
</dbReference>
<keyword evidence="6 15" id="KW-0548">Nucleotidyltransferase</keyword>
<evidence type="ECO:0000256" key="14">
    <source>
        <dbReference type="ARBA" id="ARBA00049244"/>
    </source>
</evidence>
<dbReference type="AlphaFoldDB" id="A0A7C3YS20"/>
<feature type="binding site" evidence="15">
    <location>
        <position position="7"/>
    </location>
    <ligand>
        <name>Mg(2+)</name>
        <dbReference type="ChEBI" id="CHEBI:18420"/>
    </ligand>
</feature>
<dbReference type="InterPro" id="IPR022880">
    <property type="entry name" value="DNApol_IV"/>
</dbReference>
<evidence type="ECO:0000256" key="4">
    <source>
        <dbReference type="ARBA" id="ARBA00022490"/>
    </source>
</evidence>
<feature type="site" description="Substrate discrimination" evidence="15">
    <location>
        <position position="12"/>
    </location>
</feature>
<comment type="similarity">
    <text evidence="2 15">Belongs to the DNA polymerase type-Y family.</text>
</comment>
<dbReference type="PANTHER" id="PTHR11076:SF33">
    <property type="entry name" value="DNA POLYMERASE KAPPA"/>
    <property type="match status" value="1"/>
</dbReference>
<comment type="subunit">
    <text evidence="15">Monomer.</text>
</comment>
<dbReference type="Gene3D" id="3.40.1170.60">
    <property type="match status" value="1"/>
</dbReference>
<dbReference type="InterPro" id="IPR036775">
    <property type="entry name" value="DNA_pol_Y-fam_lit_finger_sf"/>
</dbReference>
<feature type="binding site" evidence="15">
    <location>
        <position position="102"/>
    </location>
    <ligand>
        <name>Mg(2+)</name>
        <dbReference type="ChEBI" id="CHEBI:18420"/>
    </ligand>
</feature>
<organism evidence="18">
    <name type="scientific">candidate division WOR-3 bacterium</name>
    <dbReference type="NCBI Taxonomy" id="2052148"/>
    <lineage>
        <taxon>Bacteria</taxon>
        <taxon>Bacteria division WOR-3</taxon>
    </lineage>
</organism>
<keyword evidence="5 15" id="KW-0808">Transferase</keyword>
<evidence type="ECO:0000256" key="12">
    <source>
        <dbReference type="ARBA" id="ARBA00023125"/>
    </source>
</evidence>
<dbReference type="GO" id="GO:0003684">
    <property type="term" value="F:damaged DNA binding"/>
    <property type="evidence" value="ECO:0007669"/>
    <property type="project" value="InterPro"/>
</dbReference>
<evidence type="ECO:0000256" key="16">
    <source>
        <dbReference type="SAM" id="Coils"/>
    </source>
</evidence>
<feature type="coiled-coil region" evidence="16">
    <location>
        <begin position="348"/>
        <end position="375"/>
    </location>
</feature>
<keyword evidence="8 15" id="KW-0479">Metal-binding</keyword>
<keyword evidence="3 15" id="KW-0515">Mutator protein</keyword>
<dbReference type="SUPFAM" id="SSF56672">
    <property type="entry name" value="DNA/RNA polymerases"/>
    <property type="match status" value="1"/>
</dbReference>
<evidence type="ECO:0000256" key="1">
    <source>
        <dbReference type="ARBA" id="ARBA00004496"/>
    </source>
</evidence>
<comment type="function">
    <text evidence="15">Poorly processive, error-prone DNA polymerase involved in untargeted mutagenesis. Copies undamaged DNA at stalled replication forks, which arise in vivo from mismatched or misaligned primer ends. These misaligned primers can be extended by PolIV. Exhibits no 3'-5' exonuclease (proofreading) activity. May be involved in translesional synthesis, in conjunction with the beta clamp from PolIII.</text>
</comment>
<evidence type="ECO:0000256" key="13">
    <source>
        <dbReference type="ARBA" id="ARBA00023204"/>
    </source>
</evidence>
<dbReference type="InterPro" id="IPR017961">
    <property type="entry name" value="DNA_pol_Y-fam_little_finger"/>
</dbReference>
<evidence type="ECO:0000256" key="8">
    <source>
        <dbReference type="ARBA" id="ARBA00022723"/>
    </source>
</evidence>
<dbReference type="GO" id="GO:0009432">
    <property type="term" value="P:SOS response"/>
    <property type="evidence" value="ECO:0007669"/>
    <property type="project" value="TreeGrafter"/>
</dbReference>
<keyword evidence="4 15" id="KW-0963">Cytoplasm</keyword>
<dbReference type="HAMAP" id="MF_01113">
    <property type="entry name" value="DNApol_IV"/>
    <property type="match status" value="1"/>
</dbReference>
<dbReference type="SUPFAM" id="SSF100879">
    <property type="entry name" value="Lesion bypass DNA polymerase (Y-family), little finger domain"/>
    <property type="match status" value="1"/>
</dbReference>
<dbReference type="Gene3D" id="3.30.1490.100">
    <property type="entry name" value="DNA polymerase, Y-family, little finger domain"/>
    <property type="match status" value="1"/>
</dbReference>
<comment type="cofactor">
    <cofactor evidence="15">
        <name>Mg(2+)</name>
        <dbReference type="ChEBI" id="CHEBI:18420"/>
    </cofactor>
    <text evidence="15">Binds 2 magnesium ions per subunit.</text>
</comment>
<comment type="catalytic activity">
    <reaction evidence="14 15">
        <text>DNA(n) + a 2'-deoxyribonucleoside 5'-triphosphate = DNA(n+1) + diphosphate</text>
        <dbReference type="Rhea" id="RHEA:22508"/>
        <dbReference type="Rhea" id="RHEA-COMP:17339"/>
        <dbReference type="Rhea" id="RHEA-COMP:17340"/>
        <dbReference type="ChEBI" id="CHEBI:33019"/>
        <dbReference type="ChEBI" id="CHEBI:61560"/>
        <dbReference type="ChEBI" id="CHEBI:173112"/>
        <dbReference type="EC" id="2.7.7.7"/>
    </reaction>
</comment>
<keyword evidence="16" id="KW-0175">Coiled coil</keyword>
<feature type="domain" description="UmuC" evidence="17">
    <location>
        <begin position="3"/>
        <end position="183"/>
    </location>
</feature>
<sequence length="400" mass="45762">MLVLHIDMDAFYVSCERTRNPSLWGKPVIVGGPFRRRGVVASASYEARQFGIKSGMAVSYARRLCPEAIFIKPDFQFYEDVSKKVYETLLHFSPIVAMTSIDEAYLDITNCQKLFGPPLELGRRIKDEIRNLGLPSTVGIAKNPTLAKIATRLAKPDGILFLPQGAEEKFIAHHPVTTIPGIGDKSAQELEKIGIKTIGDFLNSPDSLLVQIMGKWGKKIKENLKGEFWLEIREKPKSISRNLTLSQDTRDIDYLEKILYQLLKEASFELREWQEKAGIITCRVRFSDFTTFTKRKRIIPTDAQQIIFPVTRELFRSLIKMRREKIRLLGVTLSGFTSPPPQLSLFLSPEKEIALKRLNQTLDKLRKKLGGDKIKEGRIFPLPERIDKPLIPYRQIYQKD</sequence>
<keyword evidence="9 15" id="KW-0227">DNA damage</keyword>
<evidence type="ECO:0000256" key="9">
    <source>
        <dbReference type="ARBA" id="ARBA00022763"/>
    </source>
</evidence>
<protein>
    <recommendedName>
        <fullName evidence="15">DNA polymerase IV</fullName>
        <shortName evidence="15">Pol IV</shortName>
        <ecNumber evidence="15">2.7.7.7</ecNumber>
    </recommendedName>
</protein>
<dbReference type="InterPro" id="IPR050116">
    <property type="entry name" value="DNA_polymerase-Y"/>
</dbReference>
<name>A0A7C3YS20_UNCW3</name>
<dbReference type="FunFam" id="3.40.1170.60:FF:000001">
    <property type="entry name" value="DNA polymerase IV"/>
    <property type="match status" value="1"/>
</dbReference>
<evidence type="ECO:0000256" key="5">
    <source>
        <dbReference type="ARBA" id="ARBA00022679"/>
    </source>
</evidence>
<evidence type="ECO:0000256" key="15">
    <source>
        <dbReference type="HAMAP-Rule" id="MF_01113"/>
    </source>
</evidence>
<comment type="subcellular location">
    <subcellularLocation>
        <location evidence="1 15">Cytoplasm</location>
    </subcellularLocation>
</comment>
<dbReference type="EMBL" id="DTMQ01000011">
    <property type="protein sequence ID" value="HGE98753.1"/>
    <property type="molecule type" value="Genomic_DNA"/>
</dbReference>
<keyword evidence="13 15" id="KW-0234">DNA repair</keyword>
<evidence type="ECO:0000256" key="7">
    <source>
        <dbReference type="ARBA" id="ARBA00022705"/>
    </source>
</evidence>
<evidence type="ECO:0000256" key="6">
    <source>
        <dbReference type="ARBA" id="ARBA00022695"/>
    </source>
</evidence>
<dbReference type="GO" id="GO:0005829">
    <property type="term" value="C:cytosol"/>
    <property type="evidence" value="ECO:0007669"/>
    <property type="project" value="TreeGrafter"/>
</dbReference>
<dbReference type="InterPro" id="IPR043502">
    <property type="entry name" value="DNA/RNA_pol_sf"/>
</dbReference>
<dbReference type="GO" id="GO:0006261">
    <property type="term" value="P:DNA-templated DNA replication"/>
    <property type="evidence" value="ECO:0007669"/>
    <property type="project" value="UniProtKB-UniRule"/>
</dbReference>
<dbReference type="NCBIfam" id="NF002677">
    <property type="entry name" value="PRK02406.1"/>
    <property type="match status" value="1"/>
</dbReference>
<accession>A0A7C3YS20</accession>
<reference evidence="18" key="1">
    <citation type="journal article" date="2020" name="mSystems">
        <title>Genome- and Community-Level Interaction Insights into Carbon Utilization and Element Cycling Functions of Hydrothermarchaeota in Hydrothermal Sediment.</title>
        <authorList>
            <person name="Zhou Z."/>
            <person name="Liu Y."/>
            <person name="Xu W."/>
            <person name="Pan J."/>
            <person name="Luo Z.H."/>
            <person name="Li M."/>
        </authorList>
    </citation>
    <scope>NUCLEOTIDE SEQUENCE [LARGE SCALE GENOMIC DNA]</scope>
    <source>
        <strain evidence="18">SpSt-906</strain>
    </source>
</reference>
<dbReference type="CDD" id="cd03586">
    <property type="entry name" value="PolY_Pol_IV_kappa"/>
    <property type="match status" value="1"/>
</dbReference>
<evidence type="ECO:0000256" key="3">
    <source>
        <dbReference type="ARBA" id="ARBA00022457"/>
    </source>
</evidence>
<dbReference type="GO" id="GO:0000287">
    <property type="term" value="F:magnesium ion binding"/>
    <property type="evidence" value="ECO:0007669"/>
    <property type="project" value="UniProtKB-UniRule"/>
</dbReference>
<feature type="active site" evidence="15">
    <location>
        <position position="103"/>
    </location>
</feature>
<keyword evidence="7 15" id="KW-0235">DNA replication</keyword>
<evidence type="ECO:0000259" key="17">
    <source>
        <dbReference type="PROSITE" id="PS50173"/>
    </source>
</evidence>
<evidence type="ECO:0000313" key="18">
    <source>
        <dbReference type="EMBL" id="HGE98753.1"/>
    </source>
</evidence>
<keyword evidence="11 15" id="KW-0239">DNA-directed DNA polymerase</keyword>
<keyword evidence="12 15" id="KW-0238">DNA-binding</keyword>
<dbReference type="EC" id="2.7.7.7" evidence="15"/>
<dbReference type="GO" id="GO:0042276">
    <property type="term" value="P:error-prone translesion synthesis"/>
    <property type="evidence" value="ECO:0007669"/>
    <property type="project" value="TreeGrafter"/>
</dbReference>
<dbReference type="InterPro" id="IPR043128">
    <property type="entry name" value="Rev_trsase/Diguanyl_cyclase"/>
</dbReference>